<organism evidence="2 3">
    <name type="scientific">Moraxella lacunata</name>
    <dbReference type="NCBI Taxonomy" id="477"/>
    <lineage>
        <taxon>Bacteria</taxon>
        <taxon>Pseudomonadati</taxon>
        <taxon>Pseudomonadota</taxon>
        <taxon>Gammaproteobacteria</taxon>
        <taxon>Moraxellales</taxon>
        <taxon>Moraxellaceae</taxon>
        <taxon>Moraxella</taxon>
    </lineage>
</organism>
<dbReference type="SMART" id="SM00530">
    <property type="entry name" value="HTH_XRE"/>
    <property type="match status" value="1"/>
</dbReference>
<dbReference type="PROSITE" id="PS50943">
    <property type="entry name" value="HTH_CROC1"/>
    <property type="match status" value="1"/>
</dbReference>
<comment type="caution">
    <text evidence="2">The sequence shown here is derived from an EMBL/GenBank/DDBJ whole genome shotgun (WGS) entry which is preliminary data.</text>
</comment>
<accession>A0A1B8Q831</accession>
<dbReference type="EMBL" id="LZMS01000002">
    <property type="protein sequence ID" value="OBX67237.1"/>
    <property type="molecule type" value="Genomic_DNA"/>
</dbReference>
<dbReference type="OrthoDB" id="8613261at2"/>
<dbReference type="InterPro" id="IPR001387">
    <property type="entry name" value="Cro/C1-type_HTH"/>
</dbReference>
<sequence length="120" mass="13472">MFGERLKSERKRLKLNQEDFGRLCGVELLAQSNYERGKRTPDSDYLQKAHLAGVDVGYLLTGQPTNLPISTEEAYLLQKFRTLSDDQKQVIIKFLIGGFDNLSNAIINSPNAQISNHFGG</sequence>
<dbReference type="CDD" id="cd00093">
    <property type="entry name" value="HTH_XRE"/>
    <property type="match status" value="1"/>
</dbReference>
<dbReference type="SUPFAM" id="SSF47413">
    <property type="entry name" value="lambda repressor-like DNA-binding domains"/>
    <property type="match status" value="1"/>
</dbReference>
<dbReference type="GO" id="GO:0003677">
    <property type="term" value="F:DNA binding"/>
    <property type="evidence" value="ECO:0007669"/>
    <property type="project" value="InterPro"/>
</dbReference>
<dbReference type="Gene3D" id="1.10.260.40">
    <property type="entry name" value="lambda repressor-like DNA-binding domains"/>
    <property type="match status" value="1"/>
</dbReference>
<dbReference type="Proteomes" id="UP000092607">
    <property type="component" value="Unassembled WGS sequence"/>
</dbReference>
<evidence type="ECO:0000313" key="3">
    <source>
        <dbReference type="Proteomes" id="UP000092607"/>
    </source>
</evidence>
<evidence type="ECO:0000259" key="1">
    <source>
        <dbReference type="PROSITE" id="PS50943"/>
    </source>
</evidence>
<proteinExistence type="predicted"/>
<gene>
    <name evidence="2" type="ORF">A9309_01110</name>
</gene>
<name>A0A1B8Q831_MORLA</name>
<reference evidence="2 3" key="1">
    <citation type="submission" date="2016-06" db="EMBL/GenBank/DDBJ databases">
        <title>Draft genome of Moraxella lacunata CCUG 57757A.</title>
        <authorList>
            <person name="Salva-Serra F."/>
            <person name="Engstrom-Jakobsson H."/>
            <person name="Thorell K."/>
            <person name="Gonzales-Siles L."/>
            <person name="Karlsson R."/>
            <person name="Boulund F."/>
            <person name="Engstrand L."/>
            <person name="Kristiansson E."/>
            <person name="Moore E."/>
        </authorList>
    </citation>
    <scope>NUCLEOTIDE SEQUENCE [LARGE SCALE GENOMIC DNA]</scope>
    <source>
        <strain evidence="2 3">CCUG 57757A</strain>
    </source>
</reference>
<feature type="domain" description="HTH cro/C1-type" evidence="1">
    <location>
        <begin position="6"/>
        <end position="59"/>
    </location>
</feature>
<dbReference type="RefSeq" id="WP_065256153.1">
    <property type="nucleotide sequence ID" value="NZ_LZDR01000062.1"/>
</dbReference>
<protein>
    <recommendedName>
        <fullName evidence="1">HTH cro/C1-type domain-containing protein</fullName>
    </recommendedName>
</protein>
<dbReference type="InterPro" id="IPR010982">
    <property type="entry name" value="Lambda_DNA-bd_dom_sf"/>
</dbReference>
<dbReference type="AlphaFoldDB" id="A0A1B8Q831"/>
<evidence type="ECO:0000313" key="2">
    <source>
        <dbReference type="EMBL" id="OBX67237.1"/>
    </source>
</evidence>